<dbReference type="Pfam" id="PF00186">
    <property type="entry name" value="DHFR_1"/>
    <property type="match status" value="1"/>
</dbReference>
<evidence type="ECO:0000313" key="12">
    <source>
        <dbReference type="Proteomes" id="UP000823638"/>
    </source>
</evidence>
<comment type="caution">
    <text evidence="11">The sequence shown here is derived from an EMBL/GenBank/DDBJ whole genome shotgun (WGS) entry which is preliminary data.</text>
</comment>
<reference evidence="11" key="1">
    <citation type="submission" date="2020-10" db="EMBL/GenBank/DDBJ databases">
        <authorList>
            <person name="Gilroy R."/>
        </authorList>
    </citation>
    <scope>NUCLEOTIDE SEQUENCE</scope>
    <source>
        <strain evidence="11">10532</strain>
    </source>
</reference>
<dbReference type="GO" id="GO:0050661">
    <property type="term" value="F:NADP binding"/>
    <property type="evidence" value="ECO:0007669"/>
    <property type="project" value="InterPro"/>
</dbReference>
<evidence type="ECO:0000256" key="8">
    <source>
        <dbReference type="PIRNR" id="PIRNR000194"/>
    </source>
</evidence>
<dbReference type="InterPro" id="IPR012259">
    <property type="entry name" value="DHFR"/>
</dbReference>
<reference evidence="11" key="2">
    <citation type="journal article" date="2021" name="PeerJ">
        <title>Extensive microbial diversity within the chicken gut microbiome revealed by metagenomics and culture.</title>
        <authorList>
            <person name="Gilroy R."/>
            <person name="Ravi A."/>
            <person name="Getino M."/>
            <person name="Pursley I."/>
            <person name="Horton D.L."/>
            <person name="Alikhan N.F."/>
            <person name="Baker D."/>
            <person name="Gharbi K."/>
            <person name="Hall N."/>
            <person name="Watson M."/>
            <person name="Adriaenssens E.M."/>
            <person name="Foster-Nyarko E."/>
            <person name="Jarju S."/>
            <person name="Secka A."/>
            <person name="Antonio M."/>
            <person name="Oren A."/>
            <person name="Chaudhuri R.R."/>
            <person name="La Ragione R."/>
            <person name="Hildebrand F."/>
            <person name="Pallen M.J."/>
        </authorList>
    </citation>
    <scope>NUCLEOTIDE SEQUENCE</scope>
    <source>
        <strain evidence="11">10532</strain>
    </source>
</reference>
<evidence type="ECO:0000256" key="5">
    <source>
        <dbReference type="ARBA" id="ARBA00022857"/>
    </source>
</evidence>
<comment type="similarity">
    <text evidence="2 8 9">Belongs to the dihydrofolate reductase family.</text>
</comment>
<evidence type="ECO:0000256" key="3">
    <source>
        <dbReference type="ARBA" id="ARBA00012856"/>
    </source>
</evidence>
<dbReference type="GO" id="GO:0004146">
    <property type="term" value="F:dihydrofolate reductase activity"/>
    <property type="evidence" value="ECO:0007669"/>
    <property type="project" value="UniProtKB-EC"/>
</dbReference>
<dbReference type="Gene3D" id="3.40.430.10">
    <property type="entry name" value="Dihydrofolate Reductase, subunit A"/>
    <property type="match status" value="1"/>
</dbReference>
<dbReference type="InterPro" id="IPR017925">
    <property type="entry name" value="DHFR_CS"/>
</dbReference>
<sequence length="169" mass="19230">MVSLIAAVSKNNVIGKDNRIPWNVPEDLEFFKKTTIGSVLIMGRKTFESIGRVLPERVFIVLSKKKGIFPEGVFHAGSFDMALKIGEELSQGREKKEIFIAGGEAVFSQALAEDCVERIYLTRFNFEIPDGDSFFPDFNREKFSKEIVYRSKGDIPFYVNLYSRLANYP</sequence>
<keyword evidence="4 8" id="KW-0554">One-carbon metabolism</keyword>
<feature type="domain" description="DHFR" evidence="10">
    <location>
        <begin position="1"/>
        <end position="164"/>
    </location>
</feature>
<comment type="function">
    <text evidence="7 8">Key enzyme in folate metabolism. Catalyzes an essential reaction for de novo glycine and purine synthesis, and for DNA precursor synthesis.</text>
</comment>
<comment type="catalytic activity">
    <reaction evidence="8">
        <text>(6S)-5,6,7,8-tetrahydrofolate + NADP(+) = 7,8-dihydrofolate + NADPH + H(+)</text>
        <dbReference type="Rhea" id="RHEA:15009"/>
        <dbReference type="ChEBI" id="CHEBI:15378"/>
        <dbReference type="ChEBI" id="CHEBI:57451"/>
        <dbReference type="ChEBI" id="CHEBI:57453"/>
        <dbReference type="ChEBI" id="CHEBI:57783"/>
        <dbReference type="ChEBI" id="CHEBI:58349"/>
        <dbReference type="EC" id="1.5.1.3"/>
    </reaction>
</comment>
<dbReference type="InterPro" id="IPR001796">
    <property type="entry name" value="DHFR_dom"/>
</dbReference>
<dbReference type="PROSITE" id="PS00075">
    <property type="entry name" value="DHFR_1"/>
    <property type="match status" value="1"/>
</dbReference>
<dbReference type="GO" id="GO:0005829">
    <property type="term" value="C:cytosol"/>
    <property type="evidence" value="ECO:0007669"/>
    <property type="project" value="TreeGrafter"/>
</dbReference>
<evidence type="ECO:0000256" key="1">
    <source>
        <dbReference type="ARBA" id="ARBA00004903"/>
    </source>
</evidence>
<evidence type="ECO:0000256" key="9">
    <source>
        <dbReference type="RuleBase" id="RU004474"/>
    </source>
</evidence>
<dbReference type="EC" id="1.5.1.3" evidence="3 8"/>
<keyword evidence="6 8" id="KW-0560">Oxidoreductase</keyword>
<dbReference type="SUPFAM" id="SSF53597">
    <property type="entry name" value="Dihydrofolate reductase-like"/>
    <property type="match status" value="1"/>
</dbReference>
<dbReference type="PIRSF" id="PIRSF000194">
    <property type="entry name" value="DHFR"/>
    <property type="match status" value="1"/>
</dbReference>
<dbReference type="EMBL" id="JADIMM010000121">
    <property type="protein sequence ID" value="MBO8458693.1"/>
    <property type="molecule type" value="Genomic_DNA"/>
</dbReference>
<protein>
    <recommendedName>
        <fullName evidence="3 8">Dihydrofolate reductase</fullName>
        <ecNumber evidence="3 8">1.5.1.3</ecNumber>
    </recommendedName>
</protein>
<gene>
    <name evidence="11" type="ORF">IAA81_10805</name>
</gene>
<proteinExistence type="inferred from homology"/>
<dbReference type="GO" id="GO:0046655">
    <property type="term" value="P:folic acid metabolic process"/>
    <property type="evidence" value="ECO:0007669"/>
    <property type="project" value="TreeGrafter"/>
</dbReference>
<evidence type="ECO:0000256" key="4">
    <source>
        <dbReference type="ARBA" id="ARBA00022563"/>
    </source>
</evidence>
<keyword evidence="5 8" id="KW-0521">NADP</keyword>
<dbReference type="PRINTS" id="PR00070">
    <property type="entry name" value="DHFR"/>
</dbReference>
<dbReference type="GO" id="GO:0006730">
    <property type="term" value="P:one-carbon metabolic process"/>
    <property type="evidence" value="ECO:0007669"/>
    <property type="project" value="UniProtKB-KW"/>
</dbReference>
<name>A0A9D9HRT0_9SPIR</name>
<comment type="pathway">
    <text evidence="1 8">Cofactor biosynthesis; tetrahydrofolate biosynthesis; 5,6,7,8-tetrahydrofolate from 7,8-dihydrofolate: step 1/1.</text>
</comment>
<evidence type="ECO:0000256" key="6">
    <source>
        <dbReference type="ARBA" id="ARBA00023002"/>
    </source>
</evidence>
<organism evidence="11 12">
    <name type="scientific">Candidatus Gallitreponema excrementavium</name>
    <dbReference type="NCBI Taxonomy" id="2840840"/>
    <lineage>
        <taxon>Bacteria</taxon>
        <taxon>Pseudomonadati</taxon>
        <taxon>Spirochaetota</taxon>
        <taxon>Spirochaetia</taxon>
        <taxon>Spirochaetales</taxon>
        <taxon>Candidatus Gallitreponema</taxon>
    </lineage>
</organism>
<dbReference type="GO" id="GO:0046452">
    <property type="term" value="P:dihydrofolate metabolic process"/>
    <property type="evidence" value="ECO:0007669"/>
    <property type="project" value="TreeGrafter"/>
</dbReference>
<dbReference type="Proteomes" id="UP000823638">
    <property type="component" value="Unassembled WGS sequence"/>
</dbReference>
<evidence type="ECO:0000256" key="2">
    <source>
        <dbReference type="ARBA" id="ARBA00009539"/>
    </source>
</evidence>
<dbReference type="CDD" id="cd00209">
    <property type="entry name" value="DHFR"/>
    <property type="match status" value="1"/>
</dbReference>
<dbReference type="GO" id="GO:0046654">
    <property type="term" value="P:tetrahydrofolate biosynthetic process"/>
    <property type="evidence" value="ECO:0007669"/>
    <property type="project" value="InterPro"/>
</dbReference>
<dbReference type="PANTHER" id="PTHR48069:SF3">
    <property type="entry name" value="DIHYDROFOLATE REDUCTASE"/>
    <property type="match status" value="1"/>
</dbReference>
<dbReference type="PROSITE" id="PS51330">
    <property type="entry name" value="DHFR_2"/>
    <property type="match status" value="1"/>
</dbReference>
<evidence type="ECO:0000313" key="11">
    <source>
        <dbReference type="EMBL" id="MBO8458693.1"/>
    </source>
</evidence>
<dbReference type="AlphaFoldDB" id="A0A9D9HRT0"/>
<dbReference type="InterPro" id="IPR024072">
    <property type="entry name" value="DHFR-like_dom_sf"/>
</dbReference>
<dbReference type="PANTHER" id="PTHR48069">
    <property type="entry name" value="DIHYDROFOLATE REDUCTASE"/>
    <property type="match status" value="1"/>
</dbReference>
<accession>A0A9D9HRT0</accession>
<evidence type="ECO:0000256" key="7">
    <source>
        <dbReference type="ARBA" id="ARBA00025067"/>
    </source>
</evidence>
<evidence type="ECO:0000259" key="10">
    <source>
        <dbReference type="PROSITE" id="PS51330"/>
    </source>
</evidence>